<dbReference type="RefSeq" id="WP_380939951.1">
    <property type="nucleotide sequence ID" value="NZ_JBHUFC010000003.1"/>
</dbReference>
<dbReference type="EMBL" id="JBHUFC010000003">
    <property type="protein sequence ID" value="MFD1787580.1"/>
    <property type="molecule type" value="Genomic_DNA"/>
</dbReference>
<name>A0ABW4NFL2_9SPHN</name>
<protein>
    <submittedName>
        <fullName evidence="1">Uncharacterized protein</fullName>
    </submittedName>
</protein>
<dbReference type="Proteomes" id="UP001597283">
    <property type="component" value="Unassembled WGS sequence"/>
</dbReference>
<evidence type="ECO:0000313" key="2">
    <source>
        <dbReference type="Proteomes" id="UP001597283"/>
    </source>
</evidence>
<comment type="caution">
    <text evidence="1">The sequence shown here is derived from an EMBL/GenBank/DDBJ whole genome shotgun (WGS) entry which is preliminary data.</text>
</comment>
<sequence length="173" mass="19054">MTAQVASDLLPWAKDVGLPIVGFLAGFATSRWTLSKKDRKDLEQKNYENTEKLTGEHDAAYHAYTGAIGGFSNAASADLGLFFEVATKGDRYLLQLNRVATAILSGKVDEEARNQTLLPIIRSAASRTLPDHYATLRAIADKHGFTYNGELRRKDYGAIYDVVERYGPGPDWG</sequence>
<reference evidence="2" key="1">
    <citation type="journal article" date="2019" name="Int. J. Syst. Evol. Microbiol.">
        <title>The Global Catalogue of Microorganisms (GCM) 10K type strain sequencing project: providing services to taxonomists for standard genome sequencing and annotation.</title>
        <authorList>
            <consortium name="The Broad Institute Genomics Platform"/>
            <consortium name="The Broad Institute Genome Sequencing Center for Infectious Disease"/>
            <person name="Wu L."/>
            <person name="Ma J."/>
        </authorList>
    </citation>
    <scope>NUCLEOTIDE SEQUENCE [LARGE SCALE GENOMIC DNA]</scope>
    <source>
        <strain evidence="2">Q85</strain>
    </source>
</reference>
<accession>A0ABW4NFL2</accession>
<gene>
    <name evidence="1" type="ORF">ACFSC3_08350</name>
</gene>
<evidence type="ECO:0000313" key="1">
    <source>
        <dbReference type="EMBL" id="MFD1787580.1"/>
    </source>
</evidence>
<keyword evidence="2" id="KW-1185">Reference proteome</keyword>
<organism evidence="1 2">
    <name type="scientific">Sphingomonas floccifaciens</name>
    <dbReference type="NCBI Taxonomy" id="1844115"/>
    <lineage>
        <taxon>Bacteria</taxon>
        <taxon>Pseudomonadati</taxon>
        <taxon>Pseudomonadota</taxon>
        <taxon>Alphaproteobacteria</taxon>
        <taxon>Sphingomonadales</taxon>
        <taxon>Sphingomonadaceae</taxon>
        <taxon>Sphingomonas</taxon>
    </lineage>
</organism>
<proteinExistence type="predicted"/>